<evidence type="ECO:0000313" key="2">
    <source>
        <dbReference type="Proteomes" id="UP000037084"/>
    </source>
</evidence>
<protein>
    <submittedName>
        <fullName evidence="1">Uncharacterized protein</fullName>
    </submittedName>
</protein>
<gene>
    <name evidence="1" type="ORF">ADK75_04655</name>
</gene>
<evidence type="ECO:0000313" key="1">
    <source>
        <dbReference type="EMBL" id="KOG57283.1"/>
    </source>
</evidence>
<sequence>MAGDADFDGPAEADFEGLADALALVLGLADPEAETEAVALPEGPAAPSSVGPQAVRASADTAARAMVALSAVLMMVVPLGRSAERAGLGRAG</sequence>
<dbReference type="AlphaFoldDB" id="A0A0L8N3W7"/>
<dbReference type="EMBL" id="LGUV01000013">
    <property type="protein sequence ID" value="KOG57283.1"/>
    <property type="molecule type" value="Genomic_DNA"/>
</dbReference>
<comment type="caution">
    <text evidence="1">The sequence shown here is derived from an EMBL/GenBank/DDBJ whole genome shotgun (WGS) entry which is preliminary data.</text>
</comment>
<accession>A0A0L8N3W7</accession>
<proteinExistence type="predicted"/>
<name>A0A0L8N3W7_STRVG</name>
<organism evidence="1 2">
    <name type="scientific">Streptomyces virginiae</name>
    <name type="common">Streptomyces cinnamonensis</name>
    <dbReference type="NCBI Taxonomy" id="1961"/>
    <lineage>
        <taxon>Bacteria</taxon>
        <taxon>Bacillati</taxon>
        <taxon>Actinomycetota</taxon>
        <taxon>Actinomycetes</taxon>
        <taxon>Kitasatosporales</taxon>
        <taxon>Streptomycetaceae</taxon>
        <taxon>Streptomyces</taxon>
    </lineage>
</organism>
<reference evidence="2" key="1">
    <citation type="submission" date="2015-07" db="EMBL/GenBank/DDBJ databases">
        <authorList>
            <consortium name="Consortium for Microbial Forensics and Genomics (microFORGE)"/>
            <person name="Knight B.M."/>
            <person name="Roberts D.P."/>
            <person name="Lin D."/>
            <person name="Hari K."/>
            <person name="Fletcher J."/>
            <person name="Melcher U."/>
            <person name="Blagden T."/>
            <person name="Winegar R.A."/>
        </authorList>
    </citation>
    <scope>NUCLEOTIDE SEQUENCE [LARGE SCALE GENOMIC DNA]</scope>
    <source>
        <strain evidence="2">NRRL B-1447</strain>
    </source>
</reference>
<dbReference type="Proteomes" id="UP000037084">
    <property type="component" value="Unassembled WGS sequence"/>
</dbReference>
<dbReference type="PATRIC" id="fig|1961.12.peg.993"/>